<keyword evidence="2" id="KW-0732">Signal</keyword>
<organism evidence="3 4">
    <name type="scientific">Sulfuriferula multivorans</name>
    <dbReference type="NCBI Taxonomy" id="1559896"/>
    <lineage>
        <taxon>Bacteria</taxon>
        <taxon>Pseudomonadati</taxon>
        <taxon>Pseudomonadota</taxon>
        <taxon>Betaproteobacteria</taxon>
        <taxon>Nitrosomonadales</taxon>
        <taxon>Sulfuricellaceae</taxon>
        <taxon>Sulfuriferula</taxon>
    </lineage>
</organism>
<reference evidence="3 4" key="1">
    <citation type="submission" date="2019-09" db="EMBL/GenBank/DDBJ databases">
        <title>H2 Metabolism Revealed by Metagenomic Analysis in Subglacial Sediment of East Antarctica.</title>
        <authorList>
            <person name="Yang Z."/>
            <person name="Zhang Y."/>
            <person name="Lv Y."/>
            <person name="Yan W."/>
            <person name="Xiao X."/>
            <person name="Sun B."/>
            <person name="Ma H."/>
        </authorList>
    </citation>
    <scope>NUCLEOTIDE SEQUENCE [LARGE SCALE GENOMIC DNA]</scope>
    <source>
        <strain evidence="3">Bin2_2</strain>
    </source>
</reference>
<feature type="region of interest" description="Disordered" evidence="1">
    <location>
        <begin position="45"/>
        <end position="80"/>
    </location>
</feature>
<dbReference type="EMBL" id="JAAFGW010000027">
    <property type="protein sequence ID" value="NDP47367.1"/>
    <property type="molecule type" value="Genomic_DNA"/>
</dbReference>
<feature type="compositionally biased region" description="Basic residues" evidence="1">
    <location>
        <begin position="55"/>
        <end position="68"/>
    </location>
</feature>
<comment type="caution">
    <text evidence="3">The sequence shown here is derived from an EMBL/GenBank/DDBJ whole genome shotgun (WGS) entry which is preliminary data.</text>
</comment>
<proteinExistence type="predicted"/>
<feature type="signal peptide" evidence="2">
    <location>
        <begin position="1"/>
        <end position="23"/>
    </location>
</feature>
<feature type="non-terminal residue" evidence="3">
    <location>
        <position position="80"/>
    </location>
</feature>
<dbReference type="Proteomes" id="UP000483432">
    <property type="component" value="Unassembled WGS sequence"/>
</dbReference>
<name>A0A7C9P6U5_9PROT</name>
<evidence type="ECO:0000313" key="4">
    <source>
        <dbReference type="Proteomes" id="UP000483432"/>
    </source>
</evidence>
<protein>
    <recommendedName>
        <fullName evidence="5">Acid-shock protein</fullName>
    </recommendedName>
</protein>
<gene>
    <name evidence="3" type="ORF">GZ085_03050</name>
</gene>
<evidence type="ECO:0000313" key="3">
    <source>
        <dbReference type="EMBL" id="NDP47367.1"/>
    </source>
</evidence>
<evidence type="ECO:0008006" key="5">
    <source>
        <dbReference type="Google" id="ProtNLM"/>
    </source>
</evidence>
<dbReference type="AlphaFoldDB" id="A0A7C9P6U5"/>
<evidence type="ECO:0000256" key="2">
    <source>
        <dbReference type="SAM" id="SignalP"/>
    </source>
</evidence>
<sequence>MNKLMSSLVAATIVGAFSLSAIAADASKAEHATPAVAVTHVSSTMAEKPADAPKKHAAKKVASKKHAAKSAATKSHEAAA</sequence>
<feature type="chain" id="PRO_5028950645" description="Acid-shock protein" evidence="2">
    <location>
        <begin position="24"/>
        <end position="80"/>
    </location>
</feature>
<accession>A0A7C9P6U5</accession>
<evidence type="ECO:0000256" key="1">
    <source>
        <dbReference type="SAM" id="MobiDB-lite"/>
    </source>
</evidence>